<gene>
    <name evidence="3" type="ORF">FM114_16450</name>
</gene>
<feature type="compositionally biased region" description="Basic residues" evidence="1">
    <location>
        <begin position="135"/>
        <end position="151"/>
    </location>
</feature>
<proteinExistence type="predicted"/>
<sequence length="151" mass="16218">MADKKTDNRSAAQIKADIAAARARMTANVEGLVTEVHPKAVKQRSVDEAKAFAMGEVSHLKSQVKDDDGWRTDRLSVAGVAAGAAAIGLAVVRAVVKGVRNRSKTKSAVKEAKALALQVRKETSAQQKVLAKEARHQRRIAAKQVKKSAKR</sequence>
<dbReference type="InterPro" id="IPR022062">
    <property type="entry name" value="DUF3618"/>
</dbReference>
<evidence type="ECO:0000256" key="1">
    <source>
        <dbReference type="SAM" id="MobiDB-lite"/>
    </source>
</evidence>
<evidence type="ECO:0000313" key="4">
    <source>
        <dbReference type="Proteomes" id="UP000188342"/>
    </source>
</evidence>
<dbReference type="RefSeq" id="WP_094766223.1">
    <property type="nucleotide sequence ID" value="NZ_FUKQ01000064.1"/>
</dbReference>
<protein>
    <recommendedName>
        <fullName evidence="5">DUF3618 domain-containing protein</fullName>
    </recommendedName>
</protein>
<feature type="region of interest" description="Disordered" evidence="1">
    <location>
        <begin position="130"/>
        <end position="151"/>
    </location>
</feature>
<feature type="transmembrane region" description="Helical" evidence="2">
    <location>
        <begin position="75"/>
        <end position="96"/>
    </location>
</feature>
<reference evidence="3 4" key="1">
    <citation type="submission" date="2017-02" db="EMBL/GenBank/DDBJ databases">
        <authorList>
            <person name="Peterson S.W."/>
        </authorList>
    </citation>
    <scope>NUCLEOTIDE SEQUENCE [LARGE SCALE GENOMIC DNA]</scope>
    <source>
        <strain evidence="3 4">LSP_Lj1</strain>
    </source>
</reference>
<dbReference type="Proteomes" id="UP000188342">
    <property type="component" value="Unassembled WGS sequence"/>
</dbReference>
<organism evidence="3 4">
    <name type="scientific">Luteococcus japonicus LSP_Lj1</name>
    <dbReference type="NCBI Taxonomy" id="1255658"/>
    <lineage>
        <taxon>Bacteria</taxon>
        <taxon>Bacillati</taxon>
        <taxon>Actinomycetota</taxon>
        <taxon>Actinomycetes</taxon>
        <taxon>Propionibacteriales</taxon>
        <taxon>Propionibacteriaceae</taxon>
        <taxon>Luteococcus</taxon>
    </lineage>
</organism>
<evidence type="ECO:0008006" key="5">
    <source>
        <dbReference type="Google" id="ProtNLM"/>
    </source>
</evidence>
<dbReference type="AlphaFoldDB" id="A0A1R4KNU8"/>
<accession>A0A1R4KNU8</accession>
<keyword evidence="2" id="KW-1133">Transmembrane helix</keyword>
<evidence type="ECO:0000313" key="3">
    <source>
        <dbReference type="EMBL" id="SJN45942.1"/>
    </source>
</evidence>
<dbReference type="EMBL" id="FUKQ01000064">
    <property type="protein sequence ID" value="SJN45942.1"/>
    <property type="molecule type" value="Genomic_DNA"/>
</dbReference>
<evidence type="ECO:0000256" key="2">
    <source>
        <dbReference type="SAM" id="Phobius"/>
    </source>
</evidence>
<dbReference type="OrthoDB" id="3734564at2"/>
<name>A0A1R4KNU8_9ACTN</name>
<dbReference type="Pfam" id="PF12277">
    <property type="entry name" value="DUF3618"/>
    <property type="match status" value="1"/>
</dbReference>
<keyword evidence="2" id="KW-0472">Membrane</keyword>
<keyword evidence="4" id="KW-1185">Reference proteome</keyword>
<keyword evidence="2" id="KW-0812">Transmembrane</keyword>